<dbReference type="PANTHER" id="PTHR43784:SF2">
    <property type="entry name" value="GDSL-LIKE LIPASE_ACYLHYDROLASE, PUTATIVE (AFU_ORTHOLOGUE AFUA_2G00820)-RELATED"/>
    <property type="match status" value="1"/>
</dbReference>
<dbReference type="STRING" id="95161.SAMN05660874_02425"/>
<keyword evidence="3" id="KW-1185">Reference proteome</keyword>
<organism evidence="2 3">
    <name type="scientific">Saccharopolyspora flava</name>
    <dbReference type="NCBI Taxonomy" id="95161"/>
    <lineage>
        <taxon>Bacteria</taxon>
        <taxon>Bacillati</taxon>
        <taxon>Actinomycetota</taxon>
        <taxon>Actinomycetes</taxon>
        <taxon>Pseudonocardiales</taxon>
        <taxon>Pseudonocardiaceae</taxon>
        <taxon>Saccharopolyspora</taxon>
    </lineage>
</organism>
<sequence length="253" mass="27263">MYAKYVAIGDSQTEGVGDGDDRSGLRGWADRLAEQLAPLDPGFRYANLAVRGKLIGEVRAEQLEPALALAPDLATVVAGLNDVLRSEYDGDAVAAQLEEMIGALTGAGARVATVTYPDIGEIVPIARRWQPRLTEFNARVREIAAKHGAVVVEADRHPVCADRRIWSTDRLHLNPSGHALLASGFADALGLPGSDDSWTHPLPPRPDPGLVRAVAGELRWAATFFAPWLWRRLTGRSSGDGRSAKRPTLEPLP</sequence>
<evidence type="ECO:0000313" key="3">
    <source>
        <dbReference type="Proteomes" id="UP000198852"/>
    </source>
</evidence>
<dbReference type="AlphaFoldDB" id="A0A1I6RN95"/>
<dbReference type="RefSeq" id="WP_093416275.1">
    <property type="nucleotide sequence ID" value="NZ_FOZX01000003.1"/>
</dbReference>
<dbReference type="CDD" id="cd01832">
    <property type="entry name" value="SGNH_hydrolase_like_1"/>
    <property type="match status" value="1"/>
</dbReference>
<dbReference type="Proteomes" id="UP000198852">
    <property type="component" value="Unassembled WGS sequence"/>
</dbReference>
<accession>A0A1I6RN95</accession>
<dbReference type="SUPFAM" id="SSF52266">
    <property type="entry name" value="SGNH hydrolase"/>
    <property type="match status" value="1"/>
</dbReference>
<dbReference type="Gene3D" id="3.40.50.1110">
    <property type="entry name" value="SGNH hydrolase"/>
    <property type="match status" value="1"/>
</dbReference>
<evidence type="ECO:0000259" key="1">
    <source>
        <dbReference type="Pfam" id="PF13472"/>
    </source>
</evidence>
<dbReference type="InterPro" id="IPR036514">
    <property type="entry name" value="SGNH_hydro_sf"/>
</dbReference>
<dbReference type="InterPro" id="IPR013830">
    <property type="entry name" value="SGNH_hydro"/>
</dbReference>
<name>A0A1I6RN95_9PSEU</name>
<evidence type="ECO:0000313" key="2">
    <source>
        <dbReference type="EMBL" id="SFS66211.1"/>
    </source>
</evidence>
<dbReference type="InterPro" id="IPR053140">
    <property type="entry name" value="GDSL_Rv0518-like"/>
</dbReference>
<feature type="domain" description="SGNH hydrolase-type esterase" evidence="1">
    <location>
        <begin position="7"/>
        <end position="180"/>
    </location>
</feature>
<dbReference type="EMBL" id="FOZX01000003">
    <property type="protein sequence ID" value="SFS66211.1"/>
    <property type="molecule type" value="Genomic_DNA"/>
</dbReference>
<gene>
    <name evidence="2" type="ORF">SAMN05660874_02425</name>
</gene>
<dbReference type="OrthoDB" id="3465773at2"/>
<protein>
    <submittedName>
        <fullName evidence="2">Lysophospholipase L1</fullName>
    </submittedName>
</protein>
<proteinExistence type="predicted"/>
<reference evidence="3" key="1">
    <citation type="submission" date="2016-10" db="EMBL/GenBank/DDBJ databases">
        <authorList>
            <person name="Varghese N."/>
            <person name="Submissions S."/>
        </authorList>
    </citation>
    <scope>NUCLEOTIDE SEQUENCE [LARGE SCALE GENOMIC DNA]</scope>
    <source>
        <strain evidence="3">DSM 44771</strain>
    </source>
</reference>
<dbReference type="Pfam" id="PF13472">
    <property type="entry name" value="Lipase_GDSL_2"/>
    <property type="match status" value="1"/>
</dbReference>
<dbReference type="PANTHER" id="PTHR43784">
    <property type="entry name" value="GDSL-LIKE LIPASE/ACYLHYDROLASE, PUTATIVE (AFU_ORTHOLOGUE AFUA_2G00820)-RELATED"/>
    <property type="match status" value="1"/>
</dbReference>